<evidence type="ECO:0000313" key="2">
    <source>
        <dbReference type="EMBL" id="AHW63249.1"/>
    </source>
</evidence>
<proteinExistence type="predicted"/>
<evidence type="ECO:0000313" key="3">
    <source>
        <dbReference type="Proteomes" id="UP000023703"/>
    </source>
</evidence>
<feature type="compositionally biased region" description="Basic and acidic residues" evidence="1">
    <location>
        <begin position="59"/>
        <end position="68"/>
    </location>
</feature>
<dbReference type="KEGG" id="cgy:CGLY_04005"/>
<feature type="compositionally biased region" description="Gly residues" evidence="1">
    <location>
        <begin position="70"/>
        <end position="79"/>
    </location>
</feature>
<dbReference type="HOGENOM" id="CLU_549483_0_0_11"/>
<name>X5DPQ1_9CORY</name>
<reference evidence="2 3" key="1">
    <citation type="journal article" date="2015" name="Int. J. Syst. Evol. Microbiol.">
        <title>Revisiting Corynebacterium glyciniphilum (ex Kubota et al., 1972) sp. nov., nom. rev., isolated from putrefied banana.</title>
        <authorList>
            <person name="Al-Dilaimi A."/>
            <person name="Bednarz H."/>
            <person name="Lomker A."/>
            <person name="Niehaus K."/>
            <person name="Kalinowski J."/>
            <person name="Ruckert C."/>
        </authorList>
    </citation>
    <scope>NUCLEOTIDE SEQUENCE [LARGE SCALE GENOMIC DNA]</scope>
    <source>
        <strain evidence="2">AJ 3170</strain>
    </source>
</reference>
<feature type="region of interest" description="Disordered" evidence="1">
    <location>
        <begin position="352"/>
        <end position="496"/>
    </location>
</feature>
<gene>
    <name evidence="2" type="ORF">CGLY_04005</name>
</gene>
<dbReference type="eggNOG" id="ENOG5031MF2">
    <property type="taxonomic scope" value="Bacteria"/>
</dbReference>
<dbReference type="Proteomes" id="UP000023703">
    <property type="component" value="Chromosome"/>
</dbReference>
<dbReference type="STRING" id="1404245.CGLY_04005"/>
<feature type="compositionally biased region" description="Acidic residues" evidence="1">
    <location>
        <begin position="377"/>
        <end position="396"/>
    </location>
</feature>
<keyword evidence="3" id="KW-1185">Reference proteome</keyword>
<dbReference type="EMBL" id="CP006842">
    <property type="protein sequence ID" value="AHW63249.1"/>
    <property type="molecule type" value="Genomic_DNA"/>
</dbReference>
<sequence length="496" mass="49786">MSVQGDQARLIASVSKLDQAGSTVTRALPAAVPWIITGVTTLVEFADGMSLGGGDDSNGDGKESKESSGGEPGKGGGKKGFVGEVLSTLRDYVVGISGGVLANKLGVGSDDHEEHEETVDHADAALLSCDRVLESIQSLCTGEVESCVDGAVATAMGLYRASKALQPTDPVAAQTMLETAAQLLCSAADGVGSIVEGRNTQMGECMELTIAECLPAAEEGQCRTPLAADPAPGAVASDCDVAPVPQDVAAVGASSVASVESCPPLSGQLPTTGTTSGVAATAATAVASAGLGSSVTPSLSLPCPPVVNTPDLVGEISGWVKGAVEGAVNVAVENSGSLIDVGDIAVNLCPPETPVEEGGSDCADQRVEPEPCLPEPAEPEPCEPEPCEPEEQDEPDAPAPSTVDPEKGFDKSTYVPETATAGGGADQPASPVEADFPPAVDPAAVDDSLESPHAPDGPDTPDPPENASAYDGWTPDVWLTGEKSGDAPSVARSGQW</sequence>
<feature type="region of interest" description="Disordered" evidence="1">
    <location>
        <begin position="51"/>
        <end position="79"/>
    </location>
</feature>
<evidence type="ECO:0000256" key="1">
    <source>
        <dbReference type="SAM" id="MobiDB-lite"/>
    </source>
</evidence>
<organism evidence="2 3">
    <name type="scientific">Corynebacterium glyciniphilum AJ 3170</name>
    <dbReference type="NCBI Taxonomy" id="1404245"/>
    <lineage>
        <taxon>Bacteria</taxon>
        <taxon>Bacillati</taxon>
        <taxon>Actinomycetota</taxon>
        <taxon>Actinomycetes</taxon>
        <taxon>Mycobacteriales</taxon>
        <taxon>Corynebacteriaceae</taxon>
        <taxon>Corynebacterium</taxon>
    </lineage>
</organism>
<accession>X5DPQ1</accession>
<protein>
    <submittedName>
        <fullName evidence="2">Uncharacterized protein</fullName>
    </submittedName>
</protein>
<dbReference type="AlphaFoldDB" id="X5DPQ1"/>
<feature type="compositionally biased region" description="Low complexity" evidence="1">
    <location>
        <begin position="431"/>
        <end position="446"/>
    </location>
</feature>